<name>A0A7J7DCW1_TRIWF</name>
<dbReference type="Proteomes" id="UP000593562">
    <property type="component" value="Unassembled WGS sequence"/>
</dbReference>
<protein>
    <recommendedName>
        <fullName evidence="2">MoeA C-terminal domain-containing protein</fullName>
    </recommendedName>
</protein>
<sequence length="195" mass="21317">MEPAGSNYTRLSRRQLRFAYKFLFAKDVTLRKMIVSKSGERVGLAEIGLLATVGVLMVMLLICAYLIQNDPIIYNAFTQSTGSLFVVQIVQNFIVLSLDGRSMMDQAVLGELFSWSILTTSSCIFVSDLLLKSIGHQTSSRLSSMMSANALLELPTTVSDTVASGAGPHRRYGTVCCILQCCIVGLSEAYKLVLN</sequence>
<keyword evidence="1" id="KW-0812">Transmembrane</keyword>
<feature type="transmembrane region" description="Helical" evidence="1">
    <location>
        <begin position="112"/>
        <end position="131"/>
    </location>
</feature>
<organism evidence="3 4">
    <name type="scientific">Tripterygium wilfordii</name>
    <name type="common">Thunder God vine</name>
    <dbReference type="NCBI Taxonomy" id="458696"/>
    <lineage>
        <taxon>Eukaryota</taxon>
        <taxon>Viridiplantae</taxon>
        <taxon>Streptophyta</taxon>
        <taxon>Embryophyta</taxon>
        <taxon>Tracheophyta</taxon>
        <taxon>Spermatophyta</taxon>
        <taxon>Magnoliopsida</taxon>
        <taxon>eudicotyledons</taxon>
        <taxon>Gunneridae</taxon>
        <taxon>Pentapetalae</taxon>
        <taxon>rosids</taxon>
        <taxon>fabids</taxon>
        <taxon>Celastrales</taxon>
        <taxon>Celastraceae</taxon>
        <taxon>Tripterygium</taxon>
    </lineage>
</organism>
<dbReference type="Gene3D" id="2.40.340.10">
    <property type="entry name" value="MoeA, C-terminal, domain IV"/>
    <property type="match status" value="1"/>
</dbReference>
<reference evidence="3 4" key="1">
    <citation type="journal article" date="2020" name="Nat. Commun.">
        <title>Genome of Tripterygium wilfordii and identification of cytochrome P450 involved in triptolide biosynthesis.</title>
        <authorList>
            <person name="Tu L."/>
            <person name="Su P."/>
            <person name="Zhang Z."/>
            <person name="Gao L."/>
            <person name="Wang J."/>
            <person name="Hu T."/>
            <person name="Zhou J."/>
            <person name="Zhang Y."/>
            <person name="Zhao Y."/>
            <person name="Liu Y."/>
            <person name="Song Y."/>
            <person name="Tong Y."/>
            <person name="Lu Y."/>
            <person name="Yang J."/>
            <person name="Xu C."/>
            <person name="Jia M."/>
            <person name="Peters R.J."/>
            <person name="Huang L."/>
            <person name="Gao W."/>
        </authorList>
    </citation>
    <scope>NUCLEOTIDE SEQUENCE [LARGE SCALE GENOMIC DNA]</scope>
    <source>
        <strain evidence="4">cv. XIE 37</strain>
        <tissue evidence="3">Leaf</tissue>
    </source>
</reference>
<proteinExistence type="predicted"/>
<feature type="domain" description="MoeA C-terminal" evidence="2">
    <location>
        <begin position="129"/>
        <end position="159"/>
    </location>
</feature>
<keyword evidence="1" id="KW-0472">Membrane</keyword>
<evidence type="ECO:0000256" key="1">
    <source>
        <dbReference type="SAM" id="Phobius"/>
    </source>
</evidence>
<evidence type="ECO:0000313" key="3">
    <source>
        <dbReference type="EMBL" id="KAF5744099.1"/>
    </source>
</evidence>
<evidence type="ECO:0000259" key="2">
    <source>
        <dbReference type="Pfam" id="PF03454"/>
    </source>
</evidence>
<feature type="transmembrane region" description="Helical" evidence="1">
    <location>
        <begin position="42"/>
        <end position="67"/>
    </location>
</feature>
<dbReference type="AlphaFoldDB" id="A0A7J7DCW1"/>
<dbReference type="EMBL" id="JAAARO010000008">
    <property type="protein sequence ID" value="KAF5744099.1"/>
    <property type="molecule type" value="Genomic_DNA"/>
</dbReference>
<keyword evidence="1" id="KW-1133">Transmembrane helix</keyword>
<dbReference type="Pfam" id="PF03454">
    <property type="entry name" value="MoeA_C"/>
    <property type="match status" value="1"/>
</dbReference>
<dbReference type="InParanoid" id="A0A7J7DCW1"/>
<keyword evidence="4" id="KW-1185">Reference proteome</keyword>
<dbReference type="SUPFAM" id="SSF63867">
    <property type="entry name" value="MoeA C-terminal domain-like"/>
    <property type="match status" value="1"/>
</dbReference>
<accession>A0A7J7DCW1</accession>
<gene>
    <name evidence="3" type="ORF">HS088_TW08G00692</name>
</gene>
<dbReference type="GO" id="GO:0032324">
    <property type="term" value="P:molybdopterin cofactor biosynthetic process"/>
    <property type="evidence" value="ECO:0007669"/>
    <property type="project" value="InterPro"/>
</dbReference>
<dbReference type="InterPro" id="IPR036688">
    <property type="entry name" value="MoeA_C_domain_IV_sf"/>
</dbReference>
<evidence type="ECO:0000313" key="4">
    <source>
        <dbReference type="Proteomes" id="UP000593562"/>
    </source>
</evidence>
<comment type="caution">
    <text evidence="3">The sequence shown here is derived from an EMBL/GenBank/DDBJ whole genome shotgun (WGS) entry which is preliminary data.</text>
</comment>
<dbReference type="InterPro" id="IPR005111">
    <property type="entry name" value="MoeA_C_domain_IV"/>
</dbReference>